<dbReference type="InterPro" id="IPR036129">
    <property type="entry name" value="Glycerate_kinase_sf"/>
</dbReference>
<dbReference type="PANTHER" id="PTHR21599">
    <property type="entry name" value="GLYCERATE KINASE"/>
    <property type="match status" value="1"/>
</dbReference>
<dbReference type="RefSeq" id="WP_061142477.1">
    <property type="nucleotide sequence ID" value="NZ_LNNH01000023.1"/>
</dbReference>
<dbReference type="InterPro" id="IPR018193">
    <property type="entry name" value="Glyc_kinase_flavodox-like_fold"/>
</dbReference>
<proteinExistence type="inferred from homology"/>
<dbReference type="GO" id="GO:0031388">
    <property type="term" value="P:organic acid phosphorylation"/>
    <property type="evidence" value="ECO:0007669"/>
    <property type="project" value="UniProtKB-UniRule"/>
</dbReference>
<dbReference type="PANTHER" id="PTHR21599:SF0">
    <property type="entry name" value="GLYCERATE KINASE"/>
    <property type="match status" value="1"/>
</dbReference>
<keyword evidence="2 4" id="KW-0808">Transferase</keyword>
<evidence type="ECO:0000256" key="3">
    <source>
        <dbReference type="ARBA" id="ARBA00022777"/>
    </source>
</evidence>
<dbReference type="SUPFAM" id="SSF110738">
    <property type="entry name" value="Glycerate kinase I"/>
    <property type="match status" value="1"/>
</dbReference>
<dbReference type="PIRSF" id="PIRSF006078">
    <property type="entry name" value="GlxK"/>
    <property type="match status" value="1"/>
</dbReference>
<evidence type="ECO:0000256" key="2">
    <source>
        <dbReference type="ARBA" id="ARBA00022679"/>
    </source>
</evidence>
<dbReference type="NCBIfam" id="TIGR00045">
    <property type="entry name" value="glycerate kinase"/>
    <property type="match status" value="1"/>
</dbReference>
<reference evidence="5 6" key="1">
    <citation type="submission" date="2015-11" db="EMBL/GenBank/DDBJ databases">
        <title>Genome Sequence of Bacillus simplex strain VanAntwerpen2.</title>
        <authorList>
            <person name="Couger M.B."/>
        </authorList>
    </citation>
    <scope>NUCLEOTIDE SEQUENCE [LARGE SCALE GENOMIC DNA]</scope>
    <source>
        <strain evidence="5 6">VanAntwerpen02</strain>
    </source>
</reference>
<dbReference type="EMBL" id="LNNH01000023">
    <property type="protein sequence ID" value="KWW18196.1"/>
    <property type="molecule type" value="Genomic_DNA"/>
</dbReference>
<dbReference type="InterPro" id="IPR004381">
    <property type="entry name" value="Glycerate_kinase"/>
</dbReference>
<comment type="similarity">
    <text evidence="1 4">Belongs to the glycerate kinase type-1 family.</text>
</comment>
<keyword evidence="3 4" id="KW-0418">Kinase</keyword>
<dbReference type="Proteomes" id="UP000064189">
    <property type="component" value="Unassembled WGS sequence"/>
</dbReference>
<evidence type="ECO:0000256" key="1">
    <source>
        <dbReference type="ARBA" id="ARBA00006284"/>
    </source>
</evidence>
<evidence type="ECO:0000256" key="4">
    <source>
        <dbReference type="PIRNR" id="PIRNR006078"/>
    </source>
</evidence>
<dbReference type="GO" id="GO:0008887">
    <property type="term" value="F:glycerate kinase activity"/>
    <property type="evidence" value="ECO:0007669"/>
    <property type="project" value="UniProtKB-UniRule"/>
</dbReference>
<organism evidence="5 6">
    <name type="scientific">Peribacillus simplex</name>
    <dbReference type="NCBI Taxonomy" id="1478"/>
    <lineage>
        <taxon>Bacteria</taxon>
        <taxon>Bacillati</taxon>
        <taxon>Bacillota</taxon>
        <taxon>Bacilli</taxon>
        <taxon>Bacillales</taxon>
        <taxon>Bacillaceae</taxon>
        <taxon>Peribacillus</taxon>
    </lineage>
</organism>
<protein>
    <submittedName>
        <fullName evidence="5">Glycerate kinase</fullName>
    </submittedName>
</protein>
<comment type="caution">
    <text evidence="5">The sequence shown here is derived from an EMBL/GenBank/DDBJ whole genome shotgun (WGS) entry which is preliminary data.</text>
</comment>
<dbReference type="Gene3D" id="3.90.1510.10">
    <property type="entry name" value="Glycerate kinase, domain 2"/>
    <property type="match status" value="1"/>
</dbReference>
<gene>
    <name evidence="5" type="ORF">AS888_20315</name>
</gene>
<keyword evidence="6" id="KW-1185">Reference proteome</keyword>
<name>A0A120GPJ8_9BACI</name>
<dbReference type="InterPro" id="IPR018197">
    <property type="entry name" value="Glycerate_kinase_RE-like"/>
</dbReference>
<dbReference type="AlphaFoldDB" id="A0A120GPJ8"/>
<accession>A0A120GPJ8</accession>
<evidence type="ECO:0000313" key="6">
    <source>
        <dbReference type="Proteomes" id="UP000064189"/>
    </source>
</evidence>
<dbReference type="Pfam" id="PF02595">
    <property type="entry name" value="Gly_kinase"/>
    <property type="match status" value="1"/>
</dbReference>
<sequence>MKVVIAPDSFKESLPADEVARAIQAGFLSIFPQAEYHLLPIADGGEGTVQALVSAHNGSIESVFVTGPLGIPVEAKIAFSNDGKTAFIEMAEACGLHLVPKDRRNPLHTTSFGVGELMLHALNHGAAELIIGVGGSSTNDGGVGMASALGYEFFDEQGKQVEGIGKDLFHITSLSDRNRDRRLDTVKIVVAADVDNPLTGRNGATYIYGPQKGLPKEMLNEMDQAMGRFHQIAGSYMGTDVSSLPGSGAGGGMGAGLLLFTGAQIKKGIDLVLEHLKMKEICQDADIVIVGEGKIDSQTINGKAPAGVAKCAPRKAKVIAICGSVGEGSEALYDHGFDAIFPTIPAMLPIENILSGAFANIERTSRNVAALLRNERDGSNG</sequence>
<evidence type="ECO:0000313" key="5">
    <source>
        <dbReference type="EMBL" id="KWW18196.1"/>
    </source>
</evidence>
<dbReference type="Gene3D" id="3.40.50.10350">
    <property type="entry name" value="Glycerate kinase, domain 1"/>
    <property type="match status" value="1"/>
</dbReference>